<protein>
    <submittedName>
        <fullName evidence="1">Uncharacterized protein</fullName>
    </submittedName>
</protein>
<keyword evidence="2" id="KW-1185">Reference proteome</keyword>
<gene>
    <name evidence="1" type="ORF">NC653_016014</name>
</gene>
<organism evidence="1 2">
    <name type="scientific">Populus alba x Populus x berolinensis</name>
    <dbReference type="NCBI Taxonomy" id="444605"/>
    <lineage>
        <taxon>Eukaryota</taxon>
        <taxon>Viridiplantae</taxon>
        <taxon>Streptophyta</taxon>
        <taxon>Embryophyta</taxon>
        <taxon>Tracheophyta</taxon>
        <taxon>Spermatophyta</taxon>
        <taxon>Magnoliopsida</taxon>
        <taxon>eudicotyledons</taxon>
        <taxon>Gunneridae</taxon>
        <taxon>Pentapetalae</taxon>
        <taxon>rosids</taxon>
        <taxon>fabids</taxon>
        <taxon>Malpighiales</taxon>
        <taxon>Salicaceae</taxon>
        <taxon>Saliceae</taxon>
        <taxon>Populus</taxon>
    </lineage>
</organism>
<reference evidence="1" key="1">
    <citation type="journal article" date="2023" name="Mol. Ecol. Resour.">
        <title>Chromosome-level genome assembly of a triploid poplar Populus alba 'Berolinensis'.</title>
        <authorList>
            <person name="Chen S."/>
            <person name="Yu Y."/>
            <person name="Wang X."/>
            <person name="Wang S."/>
            <person name="Zhang T."/>
            <person name="Zhou Y."/>
            <person name="He R."/>
            <person name="Meng N."/>
            <person name="Wang Y."/>
            <person name="Liu W."/>
            <person name="Liu Z."/>
            <person name="Liu J."/>
            <person name="Guo Q."/>
            <person name="Huang H."/>
            <person name="Sederoff R.R."/>
            <person name="Wang G."/>
            <person name="Qu G."/>
            <person name="Chen S."/>
        </authorList>
    </citation>
    <scope>NUCLEOTIDE SEQUENCE</scope>
    <source>
        <strain evidence="1">SC-2020</strain>
    </source>
</reference>
<comment type="caution">
    <text evidence="1">The sequence shown here is derived from an EMBL/GenBank/DDBJ whole genome shotgun (WGS) entry which is preliminary data.</text>
</comment>
<evidence type="ECO:0000313" key="1">
    <source>
        <dbReference type="EMBL" id="KAJ6992783.1"/>
    </source>
</evidence>
<dbReference type="AlphaFoldDB" id="A0AAD6QLR6"/>
<name>A0AAD6QLR6_9ROSI</name>
<dbReference type="EMBL" id="JAQIZT010000006">
    <property type="protein sequence ID" value="KAJ6992783.1"/>
    <property type="molecule type" value="Genomic_DNA"/>
</dbReference>
<accession>A0AAD6QLR6</accession>
<proteinExistence type="predicted"/>
<sequence length="59" mass="6334">MCLCLDGGGPERPSQSRKCLGRGGASTCLEDQLHLKGIDFNRTTEIRLHALASTYIAGD</sequence>
<dbReference type="Proteomes" id="UP001164929">
    <property type="component" value="Chromosome 6"/>
</dbReference>
<evidence type="ECO:0000313" key="2">
    <source>
        <dbReference type="Proteomes" id="UP001164929"/>
    </source>
</evidence>